<evidence type="ECO:0000313" key="3">
    <source>
        <dbReference type="EMBL" id="SER99120.1"/>
    </source>
</evidence>
<feature type="compositionally biased region" description="Acidic residues" evidence="2">
    <location>
        <begin position="811"/>
        <end position="833"/>
    </location>
</feature>
<keyword evidence="1" id="KW-0175">Coiled coil</keyword>
<dbReference type="Proteomes" id="UP000198948">
    <property type="component" value="Unassembled WGS sequence"/>
</dbReference>
<dbReference type="PANTHER" id="PTHR30121">
    <property type="entry name" value="UNCHARACTERIZED PROTEIN YJGR-RELATED"/>
    <property type="match status" value="1"/>
</dbReference>
<reference evidence="3 4" key="1">
    <citation type="submission" date="2016-10" db="EMBL/GenBank/DDBJ databases">
        <authorList>
            <person name="de Groot N.N."/>
        </authorList>
    </citation>
    <scope>NUCLEOTIDE SEQUENCE [LARGE SCALE GENOMIC DNA]</scope>
    <source>
        <strain evidence="3 4">DSM 13760</strain>
    </source>
</reference>
<sequence>MFPIKYIEENLVFNKENECWAYYELEPYNYSFLSEDKKLGIFREIKKLISQNHDGDIHALYITTEESIRDIQERSKKLIRSEGELKELAFDHMDMQTEVLINANGENENKVKYFIGFKLSNKEDMFQDGDFVAVLVKKIKEFFRRASKQLFDDVTIFDAKELDRYVAIEDMLENRISKRFRFRRLNQKDFGYIVEHIFGLESIAYDDYEYAIKSVKEGTNVQFKKYDLLKLTDVGIEEEKRYIKLQHGDNLQYVAVLTVSELTGELSFPGNEVLYLQQENFDFPVDVSENIETIGNRSALKTVRNKKKELDDLDDNAQEAGTSSSGQVYDAIEEAEELEDILDSTKESMYKLSYLIRVSASSKEELEKRVTTVRDFYSDYNMILQRPYGDQLGLLHEFVPSSKRYLDDYIQYATSDFIALLGFGSSRFIGEELGFPIGYDVATGQTVRIRPELAAQGVKGAVTNALAKAFIGSLGGGKSQAENTITVNSVLWGAESLMLDPKTERDNWKEDIPWLAPYINNINFTAEEKNNGILDPLVIIEDKKSAERLALDILTYLTGISIQDSARFPLLKGHISRAVTKHGGMLTVIKELRNTNTKESLELAEHIESFSELSFASLLFSNGTASRKIKLDKEINIFGSEELVLPDEETEPDKYTPSEMLTVAMMLVFSHLGLIFIRSGNNVFKIVTLEEAWSYMQFPQGKVLTGKMIREGRSKNSATDIVTQNTDDIAGEKMKNNIGLKFAFKSTDKVEVEKTLKFFNLEFTDENAETLATLENGQCLFQDLYGNVSVIQIDSMSDELDHAFDTRPNMEQEDYEDDYEDYYEGEEYEEEEI</sequence>
<name>A0A1H9TP53_9LACT</name>
<dbReference type="EMBL" id="FOHA01000015">
    <property type="protein sequence ID" value="SER99120.1"/>
    <property type="molecule type" value="Genomic_DNA"/>
</dbReference>
<accession>A0A1H9TP53</accession>
<dbReference type="PANTHER" id="PTHR30121:SF6">
    <property type="entry name" value="SLR6007 PROTEIN"/>
    <property type="match status" value="1"/>
</dbReference>
<dbReference type="InterPro" id="IPR051162">
    <property type="entry name" value="T4SS_component"/>
</dbReference>
<dbReference type="OrthoDB" id="1647424at2"/>
<dbReference type="SUPFAM" id="SSF52540">
    <property type="entry name" value="P-loop containing nucleoside triphosphate hydrolases"/>
    <property type="match status" value="1"/>
</dbReference>
<organism evidence="3 4">
    <name type="scientific">Isobaculum melis</name>
    <dbReference type="NCBI Taxonomy" id="142588"/>
    <lineage>
        <taxon>Bacteria</taxon>
        <taxon>Bacillati</taxon>
        <taxon>Bacillota</taxon>
        <taxon>Bacilli</taxon>
        <taxon>Lactobacillales</taxon>
        <taxon>Carnobacteriaceae</taxon>
        <taxon>Isobaculum</taxon>
    </lineage>
</organism>
<evidence type="ECO:0000313" key="4">
    <source>
        <dbReference type="Proteomes" id="UP000198948"/>
    </source>
</evidence>
<gene>
    <name evidence="3" type="ORF">SAMN04488559_11547</name>
</gene>
<feature type="region of interest" description="Disordered" evidence="2">
    <location>
        <begin position="804"/>
        <end position="833"/>
    </location>
</feature>
<dbReference type="InterPro" id="IPR027417">
    <property type="entry name" value="P-loop_NTPase"/>
</dbReference>
<protein>
    <submittedName>
        <fullName evidence="3">AAA-like domain-containing protein</fullName>
    </submittedName>
</protein>
<feature type="coiled-coil region" evidence="1">
    <location>
        <begin position="296"/>
        <end position="323"/>
    </location>
</feature>
<dbReference type="InterPro" id="IPR016628">
    <property type="entry name" value="ATPase_SAG2001_prd"/>
</dbReference>
<dbReference type="Pfam" id="PF12846">
    <property type="entry name" value="AAA_10"/>
    <property type="match status" value="1"/>
</dbReference>
<dbReference type="AlphaFoldDB" id="A0A1H9TP53"/>
<dbReference type="STRING" id="142588.SAMN04488559_11547"/>
<proteinExistence type="predicted"/>
<dbReference type="Gene3D" id="3.40.50.300">
    <property type="entry name" value="P-loop containing nucleotide triphosphate hydrolases"/>
    <property type="match status" value="1"/>
</dbReference>
<evidence type="ECO:0000256" key="2">
    <source>
        <dbReference type="SAM" id="MobiDB-lite"/>
    </source>
</evidence>
<dbReference type="PIRSF" id="PIRSF015040">
    <property type="entry name" value="ATPase_SAG2001_prd"/>
    <property type="match status" value="1"/>
</dbReference>
<keyword evidence="4" id="KW-1185">Reference proteome</keyword>
<evidence type="ECO:0000256" key="1">
    <source>
        <dbReference type="SAM" id="Coils"/>
    </source>
</evidence>
<dbReference type="RefSeq" id="WP_092653221.1">
    <property type="nucleotide sequence ID" value="NZ_FOHA01000015.1"/>
</dbReference>